<evidence type="ECO:0000256" key="7">
    <source>
        <dbReference type="ARBA" id="ARBA00022975"/>
    </source>
</evidence>
<dbReference type="SUPFAM" id="SSF63380">
    <property type="entry name" value="Riboflavin synthase domain-like"/>
    <property type="match status" value="1"/>
</dbReference>
<dbReference type="PANTHER" id="PTHR43513">
    <property type="entry name" value="DIHYDROOROTATE DEHYDROGENASE B (NAD(+)), ELECTRON TRANSFER SUBUNIT"/>
    <property type="match status" value="1"/>
</dbReference>
<dbReference type="InterPro" id="IPR012165">
    <property type="entry name" value="Cyt_c3_hydrogenase_gsu"/>
</dbReference>
<comment type="cofactor">
    <cofactor evidence="11">
        <name>[2Fe-2S] cluster</name>
        <dbReference type="ChEBI" id="CHEBI:190135"/>
    </cofactor>
    <text evidence="11">Binds 1 [2Fe-2S] cluster per subunit.</text>
</comment>
<dbReference type="InterPro" id="IPR017927">
    <property type="entry name" value="FAD-bd_FR_type"/>
</dbReference>
<evidence type="ECO:0000256" key="1">
    <source>
        <dbReference type="ARBA" id="ARBA00006422"/>
    </source>
</evidence>
<dbReference type="EMBL" id="JAFBEV010000014">
    <property type="protein sequence ID" value="MBM7658266.1"/>
    <property type="molecule type" value="Genomic_DNA"/>
</dbReference>
<feature type="domain" description="FAD-binding FR-type" evidence="12">
    <location>
        <begin position="1"/>
        <end position="104"/>
    </location>
</feature>
<dbReference type="Proteomes" id="UP000823201">
    <property type="component" value="Unassembled WGS sequence"/>
</dbReference>
<keyword evidence="3 11" id="KW-0285">Flavoprotein</keyword>
<name>A0ABS2Q910_9BACL</name>
<evidence type="ECO:0000256" key="9">
    <source>
        <dbReference type="ARBA" id="ARBA00023004"/>
    </source>
</evidence>
<evidence type="ECO:0000256" key="5">
    <source>
        <dbReference type="ARBA" id="ARBA00022723"/>
    </source>
</evidence>
<evidence type="ECO:0000256" key="2">
    <source>
        <dbReference type="ARBA" id="ARBA00022448"/>
    </source>
</evidence>
<feature type="binding site" evidence="11">
    <location>
        <position position="221"/>
    </location>
    <ligand>
        <name>[2Fe-2S] cluster</name>
        <dbReference type="ChEBI" id="CHEBI:190135"/>
    </ligand>
</feature>
<evidence type="ECO:0000256" key="8">
    <source>
        <dbReference type="ARBA" id="ARBA00022982"/>
    </source>
</evidence>
<organism evidence="13 14">
    <name type="scientific">Sporolactobacillus spathodeae</name>
    <dbReference type="NCBI Taxonomy" id="1465502"/>
    <lineage>
        <taxon>Bacteria</taxon>
        <taxon>Bacillati</taxon>
        <taxon>Bacillota</taxon>
        <taxon>Bacilli</taxon>
        <taxon>Bacillales</taxon>
        <taxon>Sporolactobacillaceae</taxon>
        <taxon>Sporolactobacillus</taxon>
    </lineage>
</organism>
<sequence length="260" mass="27743">MIQEKMQITAIRGIADQIIEMKLKGTLSNQVTEPGQFVHIKPSGTAQNGTALLRRPISICYTNKEKQELTLIFRRAGIGTEQIAANQPGDKLDVLGPLGHGFPVEAVAPGGSAVLIGGGVGVPPLYGLSQALTARGVTVTHLLGFRSAKDVFYEEAFAALGTTYIFTEDGSRGRQGLVTEPLGELSFDAAYACGPLPMLRAVQQLIVDKPLFLSLEERMGCGIGACLACVVHTINPEDKKGYRRVCCDGPVFRAGEVELC</sequence>
<dbReference type="Gene3D" id="2.10.240.10">
    <property type="entry name" value="Dihydroorotate dehydrogenase, electron transfer subunit"/>
    <property type="match status" value="1"/>
</dbReference>
<evidence type="ECO:0000259" key="12">
    <source>
        <dbReference type="PROSITE" id="PS51384"/>
    </source>
</evidence>
<feature type="binding site" evidence="11">
    <location>
        <begin position="79"/>
        <end position="80"/>
    </location>
    <ligand>
        <name>FAD</name>
        <dbReference type="ChEBI" id="CHEBI:57692"/>
    </ligand>
</feature>
<dbReference type="InterPro" id="IPR019480">
    <property type="entry name" value="Dihydroorotate_DH_Fe-S-bd"/>
</dbReference>
<dbReference type="InterPro" id="IPR050353">
    <property type="entry name" value="PyrK_electron_transfer"/>
</dbReference>
<comment type="function">
    <text evidence="11">Responsible for channeling the electrons from the oxidation of dihydroorotate from the FMN redox center in the PyrD type B subunit to the ultimate electron acceptor NAD(+).</text>
</comment>
<keyword evidence="5 11" id="KW-0479">Metal-binding</keyword>
<reference evidence="13 14" key="1">
    <citation type="submission" date="2021-01" db="EMBL/GenBank/DDBJ databases">
        <title>Genomic Encyclopedia of Type Strains, Phase IV (KMG-IV): sequencing the most valuable type-strain genomes for metagenomic binning, comparative biology and taxonomic classification.</title>
        <authorList>
            <person name="Goeker M."/>
        </authorList>
    </citation>
    <scope>NUCLEOTIDE SEQUENCE [LARGE SCALE GENOMIC DNA]</scope>
    <source>
        <strain evidence="13 14">DSM 100968</strain>
    </source>
</reference>
<evidence type="ECO:0000256" key="6">
    <source>
        <dbReference type="ARBA" id="ARBA00022827"/>
    </source>
</evidence>
<evidence type="ECO:0000256" key="10">
    <source>
        <dbReference type="ARBA" id="ARBA00023014"/>
    </source>
</evidence>
<dbReference type="Gene3D" id="2.40.30.10">
    <property type="entry name" value="Translation factors"/>
    <property type="match status" value="1"/>
</dbReference>
<dbReference type="InterPro" id="IPR017938">
    <property type="entry name" value="Riboflavin_synthase-like_b-brl"/>
</dbReference>
<dbReference type="RefSeq" id="WP_205006829.1">
    <property type="nucleotide sequence ID" value="NZ_CBCRXA010000013.1"/>
</dbReference>
<dbReference type="Gene3D" id="3.40.50.80">
    <property type="entry name" value="Nucleotide-binding domain of ferredoxin-NADP reductase (FNR) module"/>
    <property type="match status" value="1"/>
</dbReference>
<dbReference type="InterPro" id="IPR023455">
    <property type="entry name" value="Dihydroorotate_DHASE_ETsu"/>
</dbReference>
<comment type="cofactor">
    <cofactor evidence="11">
        <name>FAD</name>
        <dbReference type="ChEBI" id="CHEBI:57692"/>
    </cofactor>
    <text evidence="11">Binds 1 FAD per subunit.</text>
</comment>
<feature type="binding site" evidence="11">
    <location>
        <position position="229"/>
    </location>
    <ligand>
        <name>[2Fe-2S] cluster</name>
        <dbReference type="ChEBI" id="CHEBI:190135"/>
    </ligand>
</feature>
<comment type="similarity">
    <text evidence="1 11">Belongs to the PyrK family.</text>
</comment>
<keyword evidence="7 11" id="KW-0665">Pyrimidine biosynthesis</keyword>
<evidence type="ECO:0000256" key="3">
    <source>
        <dbReference type="ARBA" id="ARBA00022630"/>
    </source>
</evidence>
<comment type="caution">
    <text evidence="13">The sequence shown here is derived from an EMBL/GenBank/DDBJ whole genome shotgun (WGS) entry which is preliminary data.</text>
</comment>
<keyword evidence="4 11" id="KW-0001">2Fe-2S</keyword>
<dbReference type="Pfam" id="PF00175">
    <property type="entry name" value="NAD_binding_1"/>
    <property type="match status" value="1"/>
</dbReference>
<dbReference type="HAMAP" id="MF_01211">
    <property type="entry name" value="DHODB_Fe_S_bind"/>
    <property type="match status" value="1"/>
</dbReference>
<dbReference type="Pfam" id="PF10418">
    <property type="entry name" value="DHODB_Fe-S_bind"/>
    <property type="match status" value="1"/>
</dbReference>
<keyword evidence="14" id="KW-1185">Reference proteome</keyword>
<dbReference type="InterPro" id="IPR001433">
    <property type="entry name" value="OxRdtase_FAD/NAD-bd"/>
</dbReference>
<dbReference type="InterPro" id="IPR037117">
    <property type="entry name" value="Dihydroorotate_DH_ele_sf"/>
</dbReference>
<evidence type="ECO:0000256" key="11">
    <source>
        <dbReference type="HAMAP-Rule" id="MF_01211"/>
    </source>
</evidence>
<keyword evidence="10 11" id="KW-0411">Iron-sulfur</keyword>
<protein>
    <recommendedName>
        <fullName evidence="11">Dihydroorotate dehydrogenase B (NAD(+)), electron transfer subunit</fullName>
    </recommendedName>
    <alternativeName>
        <fullName evidence="11">Dihydroorotate oxidase B, electron transfer subunit</fullName>
    </alternativeName>
</protein>
<keyword evidence="9 11" id="KW-0408">Iron</keyword>
<evidence type="ECO:0000313" key="13">
    <source>
        <dbReference type="EMBL" id="MBM7658266.1"/>
    </source>
</evidence>
<keyword evidence="8 11" id="KW-0249">Electron transport</keyword>
<evidence type="ECO:0000256" key="4">
    <source>
        <dbReference type="ARBA" id="ARBA00022714"/>
    </source>
</evidence>
<feature type="binding site" evidence="11">
    <location>
        <position position="246"/>
    </location>
    <ligand>
        <name>[2Fe-2S] cluster</name>
        <dbReference type="ChEBI" id="CHEBI:190135"/>
    </ligand>
</feature>
<proteinExistence type="inferred from homology"/>
<comment type="pathway">
    <text evidence="11">Pyrimidine metabolism; UMP biosynthesis via de novo pathway; orotate from (S)-dihydroorotate (NAD(+) route): step 1/1.</text>
</comment>
<keyword evidence="6 11" id="KW-0274">FAD</keyword>
<evidence type="ECO:0000313" key="14">
    <source>
        <dbReference type="Proteomes" id="UP000823201"/>
    </source>
</evidence>
<feature type="binding site" evidence="11">
    <location>
        <begin position="72"/>
        <end position="74"/>
    </location>
    <ligand>
        <name>FAD</name>
        <dbReference type="ChEBI" id="CHEBI:57692"/>
    </ligand>
</feature>
<accession>A0ABS2Q910</accession>
<dbReference type="NCBIfam" id="NF000799">
    <property type="entry name" value="PRK00054.1-4"/>
    <property type="match status" value="1"/>
</dbReference>
<dbReference type="PROSITE" id="PS51384">
    <property type="entry name" value="FAD_FR"/>
    <property type="match status" value="1"/>
</dbReference>
<keyword evidence="2 11" id="KW-0813">Transport</keyword>
<dbReference type="InterPro" id="IPR039261">
    <property type="entry name" value="FNR_nucleotide-bd"/>
</dbReference>
<dbReference type="PIRSF" id="PIRSF006816">
    <property type="entry name" value="Cyc3_hyd_g"/>
    <property type="match status" value="1"/>
</dbReference>
<feature type="binding site" evidence="11">
    <location>
        <begin position="55"/>
        <end position="58"/>
    </location>
    <ligand>
        <name>FAD</name>
        <dbReference type="ChEBI" id="CHEBI:57692"/>
    </ligand>
</feature>
<comment type="subunit">
    <text evidence="11">Heterotetramer of 2 PyrK and 2 PyrD type B subunits.</text>
</comment>
<feature type="binding site" evidence="11">
    <location>
        <position position="226"/>
    </location>
    <ligand>
        <name>[2Fe-2S] cluster</name>
        <dbReference type="ChEBI" id="CHEBI:190135"/>
    </ligand>
</feature>
<dbReference type="SUPFAM" id="SSF52343">
    <property type="entry name" value="Ferredoxin reductase-like, C-terminal NADP-linked domain"/>
    <property type="match status" value="1"/>
</dbReference>
<gene>
    <name evidence="11" type="primary">pyrK</name>
    <name evidence="13" type="ORF">JOC27_001719</name>
</gene>
<dbReference type="PANTHER" id="PTHR43513:SF3">
    <property type="entry name" value="DIHYDROOROTATE DEHYDROGENASE B (NAD(+)), ELECTRON TRANSFER SUBUNIT-RELATED"/>
    <property type="match status" value="1"/>
</dbReference>
<dbReference type="CDD" id="cd06218">
    <property type="entry name" value="DHOD_e_trans"/>
    <property type="match status" value="1"/>
</dbReference>